<evidence type="ECO:0000313" key="2">
    <source>
        <dbReference type="EMBL" id="KAJ0218807.1"/>
    </source>
</evidence>
<evidence type="ECO:0000256" key="1">
    <source>
        <dbReference type="SAM" id="Phobius"/>
    </source>
</evidence>
<sequence>MQEIHILAIATMETICIFFIGQFLLLILEFKISCIFYFYKFISKIFAAFVLVLFFAALELSRTTCYRQMMSLDAYMNEEEVLKGSIDPSISRIKEMLHKMEYNSKSSTVENLHNEEWS</sequence>
<accession>A0A9R1XTJ7</accession>
<keyword evidence="1" id="KW-1133">Transmembrane helix</keyword>
<feature type="transmembrane region" description="Helical" evidence="1">
    <location>
        <begin position="6"/>
        <end position="28"/>
    </location>
</feature>
<feature type="transmembrane region" description="Helical" evidence="1">
    <location>
        <begin position="35"/>
        <end position="58"/>
    </location>
</feature>
<dbReference type="AlphaFoldDB" id="A0A9R1XTJ7"/>
<keyword evidence="1" id="KW-0472">Membrane</keyword>
<evidence type="ECO:0000313" key="3">
    <source>
        <dbReference type="Proteomes" id="UP000235145"/>
    </source>
</evidence>
<gene>
    <name evidence="2" type="ORF">LSAT_V11C300118240</name>
</gene>
<dbReference type="Proteomes" id="UP000235145">
    <property type="component" value="Unassembled WGS sequence"/>
</dbReference>
<dbReference type="EMBL" id="NBSK02000003">
    <property type="protein sequence ID" value="KAJ0218807.1"/>
    <property type="molecule type" value="Genomic_DNA"/>
</dbReference>
<name>A0A9R1XTJ7_LACSA</name>
<proteinExistence type="predicted"/>
<comment type="caution">
    <text evidence="2">The sequence shown here is derived from an EMBL/GenBank/DDBJ whole genome shotgun (WGS) entry which is preliminary data.</text>
</comment>
<organism evidence="2 3">
    <name type="scientific">Lactuca sativa</name>
    <name type="common">Garden lettuce</name>
    <dbReference type="NCBI Taxonomy" id="4236"/>
    <lineage>
        <taxon>Eukaryota</taxon>
        <taxon>Viridiplantae</taxon>
        <taxon>Streptophyta</taxon>
        <taxon>Embryophyta</taxon>
        <taxon>Tracheophyta</taxon>
        <taxon>Spermatophyta</taxon>
        <taxon>Magnoliopsida</taxon>
        <taxon>eudicotyledons</taxon>
        <taxon>Gunneridae</taxon>
        <taxon>Pentapetalae</taxon>
        <taxon>asterids</taxon>
        <taxon>campanulids</taxon>
        <taxon>Asterales</taxon>
        <taxon>Asteraceae</taxon>
        <taxon>Cichorioideae</taxon>
        <taxon>Cichorieae</taxon>
        <taxon>Lactucinae</taxon>
        <taxon>Lactuca</taxon>
    </lineage>
</organism>
<keyword evidence="3" id="KW-1185">Reference proteome</keyword>
<protein>
    <submittedName>
        <fullName evidence="2">Uncharacterized protein</fullName>
    </submittedName>
</protein>
<reference evidence="2 3" key="1">
    <citation type="journal article" date="2017" name="Nat. Commun.">
        <title>Genome assembly with in vitro proximity ligation data and whole-genome triplication in lettuce.</title>
        <authorList>
            <person name="Reyes-Chin-Wo S."/>
            <person name="Wang Z."/>
            <person name="Yang X."/>
            <person name="Kozik A."/>
            <person name="Arikit S."/>
            <person name="Song C."/>
            <person name="Xia L."/>
            <person name="Froenicke L."/>
            <person name="Lavelle D.O."/>
            <person name="Truco M.J."/>
            <person name="Xia R."/>
            <person name="Zhu S."/>
            <person name="Xu C."/>
            <person name="Xu H."/>
            <person name="Xu X."/>
            <person name="Cox K."/>
            <person name="Korf I."/>
            <person name="Meyers B.C."/>
            <person name="Michelmore R.W."/>
        </authorList>
    </citation>
    <scope>NUCLEOTIDE SEQUENCE [LARGE SCALE GENOMIC DNA]</scope>
    <source>
        <strain evidence="3">cv. Salinas</strain>
        <tissue evidence="2">Seedlings</tissue>
    </source>
</reference>
<keyword evidence="1" id="KW-0812">Transmembrane</keyword>